<evidence type="ECO:0000313" key="2">
    <source>
        <dbReference type="EnsemblMetazoa" id="XP_038055740.1"/>
    </source>
</evidence>
<dbReference type="OrthoDB" id="9976953at2759"/>
<dbReference type="EnsemblMetazoa" id="XM_038199811.1">
    <property type="protein sequence ID" value="XP_038055739.1"/>
    <property type="gene ID" value="LOC119727763"/>
</dbReference>
<evidence type="ECO:0000313" key="3">
    <source>
        <dbReference type="Proteomes" id="UP000887568"/>
    </source>
</evidence>
<proteinExistence type="predicted"/>
<keyword evidence="3" id="KW-1185">Reference proteome</keyword>
<feature type="region of interest" description="Disordered" evidence="1">
    <location>
        <begin position="46"/>
        <end position="134"/>
    </location>
</feature>
<evidence type="ECO:0000256" key="1">
    <source>
        <dbReference type="SAM" id="MobiDB-lite"/>
    </source>
</evidence>
<feature type="region of interest" description="Disordered" evidence="1">
    <location>
        <begin position="304"/>
        <end position="326"/>
    </location>
</feature>
<feature type="region of interest" description="Disordered" evidence="1">
    <location>
        <begin position="191"/>
        <end position="216"/>
    </location>
</feature>
<dbReference type="OMA" id="FDITETS"/>
<name>A0A913ZWQ9_PATMI</name>
<dbReference type="PANTHER" id="PTHR35256">
    <property type="entry name" value="CHROMOSOME 8 OPEN READING FRAME 48"/>
    <property type="match status" value="1"/>
</dbReference>
<dbReference type="InterPro" id="IPR027932">
    <property type="entry name" value="DUF4606"/>
</dbReference>
<sequence length="326" mass="35996">MCCVAMTTQTTTSSYDSSTIQTVDELSQEVATSVLLEDEDSSIITSASKEGASHRRYSSDLWETATDTSTSSRQSAQELTETNHSTDRDEWRKGRGGARRESGEGSPHETGGSYYTADWESNQSSDSCAEEPMLSKASVTQRRFVRNKLCLLKKSGHKAGSTATQAPEATRPEAEERSLFCQKVIQMVQHKNRQGGASTKAQTGGIGEKSRSSSNDHSGILINREVIDRLKIENLLSTMKKAASIATTSGTDSCQHCQESQTAALRRDFIRHRTSRLGNELTERRLDWLLSTQDPLTAVGDLARELPKPTDDPQELWDRMMDHGIT</sequence>
<dbReference type="GeneID" id="119727763"/>
<dbReference type="EnsemblMetazoa" id="XM_038199812.1">
    <property type="protein sequence ID" value="XP_038055740.1"/>
    <property type="gene ID" value="LOC119727763"/>
</dbReference>
<accession>A0A913ZWQ9</accession>
<dbReference type="PANTHER" id="PTHR35256:SF1">
    <property type="entry name" value="EXPRESSED SEQUENCE AI429214"/>
    <property type="match status" value="1"/>
</dbReference>
<dbReference type="EnsemblMetazoa" id="XM_038199809.1">
    <property type="protein sequence ID" value="XP_038055737.1"/>
    <property type="gene ID" value="LOC119727763"/>
</dbReference>
<dbReference type="RefSeq" id="XP_038055736.1">
    <property type="nucleotide sequence ID" value="XM_038199808.1"/>
</dbReference>
<dbReference type="RefSeq" id="XP_038055740.1">
    <property type="nucleotide sequence ID" value="XM_038199812.1"/>
</dbReference>
<dbReference type="RefSeq" id="XP_038055737.1">
    <property type="nucleotide sequence ID" value="XM_038199809.1"/>
</dbReference>
<dbReference type="Pfam" id="PF15379">
    <property type="entry name" value="DUF4606"/>
    <property type="match status" value="1"/>
</dbReference>
<reference evidence="2" key="1">
    <citation type="submission" date="2022-11" db="UniProtKB">
        <authorList>
            <consortium name="EnsemblMetazoa"/>
        </authorList>
    </citation>
    <scope>IDENTIFICATION</scope>
</reference>
<dbReference type="EnsemblMetazoa" id="XM_038199808.1">
    <property type="protein sequence ID" value="XP_038055736.1"/>
    <property type="gene ID" value="LOC119727763"/>
</dbReference>
<feature type="compositionally biased region" description="Polar residues" evidence="1">
    <location>
        <begin position="65"/>
        <end position="83"/>
    </location>
</feature>
<protein>
    <submittedName>
        <fullName evidence="2">Uncharacterized protein</fullName>
    </submittedName>
</protein>
<dbReference type="AlphaFoldDB" id="A0A913ZWQ9"/>
<feature type="compositionally biased region" description="Basic and acidic residues" evidence="1">
    <location>
        <begin position="84"/>
        <end position="107"/>
    </location>
</feature>
<organism evidence="2 3">
    <name type="scientific">Patiria miniata</name>
    <name type="common">Bat star</name>
    <name type="synonym">Asterina miniata</name>
    <dbReference type="NCBI Taxonomy" id="46514"/>
    <lineage>
        <taxon>Eukaryota</taxon>
        <taxon>Metazoa</taxon>
        <taxon>Echinodermata</taxon>
        <taxon>Eleutherozoa</taxon>
        <taxon>Asterozoa</taxon>
        <taxon>Asteroidea</taxon>
        <taxon>Valvatacea</taxon>
        <taxon>Valvatida</taxon>
        <taxon>Asterinidae</taxon>
        <taxon>Patiria</taxon>
    </lineage>
</organism>
<dbReference type="Proteomes" id="UP000887568">
    <property type="component" value="Unplaced"/>
</dbReference>
<dbReference type="RefSeq" id="XP_038055739.1">
    <property type="nucleotide sequence ID" value="XM_038199811.1"/>
</dbReference>